<dbReference type="GO" id="GO:0003735">
    <property type="term" value="F:structural constituent of ribosome"/>
    <property type="evidence" value="ECO:0007669"/>
    <property type="project" value="InterPro"/>
</dbReference>
<accession>A0A176W557</accession>
<evidence type="ECO:0000256" key="4">
    <source>
        <dbReference type="SAM" id="MobiDB-lite"/>
    </source>
</evidence>
<feature type="compositionally biased region" description="Basic and acidic residues" evidence="4">
    <location>
        <begin position="45"/>
        <end position="58"/>
    </location>
</feature>
<dbReference type="Gene3D" id="1.20.5.710">
    <property type="entry name" value="Single helix bin"/>
    <property type="match status" value="1"/>
</dbReference>
<dbReference type="GO" id="GO:1990904">
    <property type="term" value="C:ribonucleoprotein complex"/>
    <property type="evidence" value="ECO:0007669"/>
    <property type="project" value="UniProtKB-KW"/>
</dbReference>
<protein>
    <recommendedName>
        <fullName evidence="9">Ribosomal protein L7/L12 C-terminal domain-containing protein</fullName>
    </recommendedName>
</protein>
<dbReference type="FunFam" id="3.30.1390.10:FF:000001">
    <property type="entry name" value="50S ribosomal protein L7/L12"/>
    <property type="match status" value="1"/>
</dbReference>
<dbReference type="SUPFAM" id="SSF48300">
    <property type="entry name" value="Ribosomal protein L7/12, oligomerisation (N-terminal) domain"/>
    <property type="match status" value="1"/>
</dbReference>
<dbReference type="InterPro" id="IPR008932">
    <property type="entry name" value="Ribosomal_bL12_oligo"/>
</dbReference>
<keyword evidence="8" id="KW-1185">Reference proteome</keyword>
<dbReference type="EMBL" id="LVLJ01001765">
    <property type="protein sequence ID" value="OAE28139.1"/>
    <property type="molecule type" value="Genomic_DNA"/>
</dbReference>
<reference evidence="7" key="1">
    <citation type="submission" date="2016-03" db="EMBL/GenBank/DDBJ databases">
        <title>Mechanisms controlling the formation of the plant cell surface in tip-growing cells are functionally conserved among land plants.</title>
        <authorList>
            <person name="Honkanen S."/>
            <person name="Jones V.A."/>
            <person name="Morieri G."/>
            <person name="Champion C."/>
            <person name="Hetherington A.J."/>
            <person name="Kelly S."/>
            <person name="Saint-Marcoux D."/>
            <person name="Proust H."/>
            <person name="Prescott H."/>
            <person name="Dolan L."/>
        </authorList>
    </citation>
    <scope>NUCLEOTIDE SEQUENCE [LARGE SCALE GENOMIC DNA]</scope>
    <source>
        <tissue evidence="7">Whole gametophyte</tissue>
    </source>
</reference>
<dbReference type="Gene3D" id="3.30.1390.10">
    <property type="match status" value="1"/>
</dbReference>
<evidence type="ECO:0000313" key="8">
    <source>
        <dbReference type="Proteomes" id="UP000077202"/>
    </source>
</evidence>
<dbReference type="CDD" id="cd00387">
    <property type="entry name" value="Ribosomal_L7_L12"/>
    <property type="match status" value="1"/>
</dbReference>
<keyword evidence="2" id="KW-0689">Ribosomal protein</keyword>
<feature type="domain" description="Large ribosomal subunit protein bL12 C-terminal" evidence="5">
    <location>
        <begin position="278"/>
        <end position="342"/>
    </location>
</feature>
<evidence type="ECO:0008006" key="9">
    <source>
        <dbReference type="Google" id="ProtNLM"/>
    </source>
</evidence>
<dbReference type="GO" id="GO:0005737">
    <property type="term" value="C:cytoplasm"/>
    <property type="evidence" value="ECO:0007669"/>
    <property type="project" value="UniProtKB-ARBA"/>
</dbReference>
<dbReference type="InterPro" id="IPR014719">
    <property type="entry name" value="Ribosomal_bL12_C/ClpS-like"/>
</dbReference>
<dbReference type="InterPro" id="IPR036235">
    <property type="entry name" value="Ribosomal_bL12_oligo_N_sf"/>
</dbReference>
<dbReference type="GO" id="GO:0005840">
    <property type="term" value="C:ribosome"/>
    <property type="evidence" value="ECO:0007669"/>
    <property type="project" value="UniProtKB-KW"/>
</dbReference>
<comment type="caution">
    <text evidence="7">The sequence shown here is derived from an EMBL/GenBank/DDBJ whole genome shotgun (WGS) entry which is preliminary data.</text>
</comment>
<feature type="region of interest" description="Disordered" evidence="4">
    <location>
        <begin position="1"/>
        <end position="127"/>
    </location>
</feature>
<evidence type="ECO:0000256" key="2">
    <source>
        <dbReference type="ARBA" id="ARBA00022980"/>
    </source>
</evidence>
<dbReference type="Proteomes" id="UP000077202">
    <property type="component" value="Unassembled WGS sequence"/>
</dbReference>
<feature type="compositionally biased region" description="Acidic residues" evidence="4">
    <location>
        <begin position="59"/>
        <end position="69"/>
    </location>
</feature>
<dbReference type="PANTHER" id="PTHR45987:SF4">
    <property type="entry name" value="LARGE RIBOSOMAL SUBUNIT PROTEIN BL12M"/>
    <property type="match status" value="1"/>
</dbReference>
<name>A0A176W557_MARPO</name>
<evidence type="ECO:0000313" key="7">
    <source>
        <dbReference type="EMBL" id="OAE28139.1"/>
    </source>
</evidence>
<evidence type="ECO:0000256" key="1">
    <source>
        <dbReference type="ARBA" id="ARBA00007197"/>
    </source>
</evidence>
<dbReference type="Pfam" id="PF16320">
    <property type="entry name" value="Ribosomal_L12_N"/>
    <property type="match status" value="1"/>
</dbReference>
<dbReference type="InterPro" id="IPR013823">
    <property type="entry name" value="Ribosomal_bL12_C"/>
</dbReference>
<dbReference type="Pfam" id="PF00542">
    <property type="entry name" value="Ribosomal_L12"/>
    <property type="match status" value="1"/>
</dbReference>
<feature type="region of interest" description="Disordered" evidence="4">
    <location>
        <begin position="180"/>
        <end position="206"/>
    </location>
</feature>
<dbReference type="PANTHER" id="PTHR45987">
    <property type="entry name" value="39S RIBOSOMAL PROTEIN L12"/>
    <property type="match status" value="1"/>
</dbReference>
<dbReference type="AlphaFoldDB" id="A0A176W557"/>
<dbReference type="InterPro" id="IPR000206">
    <property type="entry name" value="Ribosomal_bL12"/>
</dbReference>
<dbReference type="GO" id="GO:0006412">
    <property type="term" value="P:translation"/>
    <property type="evidence" value="ECO:0007669"/>
    <property type="project" value="InterPro"/>
</dbReference>
<gene>
    <name evidence="7" type="ORF">AXG93_638s1270</name>
</gene>
<dbReference type="HAMAP" id="MF_00368">
    <property type="entry name" value="Ribosomal_bL12"/>
    <property type="match status" value="1"/>
</dbReference>
<evidence type="ECO:0000259" key="5">
    <source>
        <dbReference type="Pfam" id="PF00542"/>
    </source>
</evidence>
<evidence type="ECO:0000259" key="6">
    <source>
        <dbReference type="Pfam" id="PF16320"/>
    </source>
</evidence>
<proteinExistence type="inferred from homology"/>
<dbReference type="GO" id="GO:0003729">
    <property type="term" value="F:mRNA binding"/>
    <property type="evidence" value="ECO:0007669"/>
    <property type="project" value="TreeGrafter"/>
</dbReference>
<feature type="domain" description="Large ribosomal subunit protein bL12 oligomerization" evidence="6">
    <location>
        <begin position="212"/>
        <end position="265"/>
    </location>
</feature>
<dbReference type="SUPFAM" id="SSF54736">
    <property type="entry name" value="ClpS-like"/>
    <property type="match status" value="1"/>
</dbReference>
<evidence type="ECO:0000256" key="3">
    <source>
        <dbReference type="ARBA" id="ARBA00023274"/>
    </source>
</evidence>
<organism evidence="7 8">
    <name type="scientific">Marchantia polymorpha subsp. ruderalis</name>
    <dbReference type="NCBI Taxonomy" id="1480154"/>
    <lineage>
        <taxon>Eukaryota</taxon>
        <taxon>Viridiplantae</taxon>
        <taxon>Streptophyta</taxon>
        <taxon>Embryophyta</taxon>
        <taxon>Marchantiophyta</taxon>
        <taxon>Marchantiopsida</taxon>
        <taxon>Marchantiidae</taxon>
        <taxon>Marchantiales</taxon>
        <taxon>Marchantiaceae</taxon>
        <taxon>Marchantia</taxon>
    </lineage>
</organism>
<comment type="similarity">
    <text evidence="1">Belongs to the bacterial ribosomal protein bL12 family.</text>
</comment>
<sequence length="345" mass="37542">MVRVLGAGAQVHKRREGGAFRWGTRRASAEEEEEEADGGSGLDGPSDRPSDRRTKEFDESAEEEEEEDDDPRRRTASTLCARRGVQTGHSRQESSHFARSSWGRQQQEEEEEEEENRGWDLDGELESGRETMMRRLIATPPIGSNERLNARGVGVRAWAGVGGPDVVALGESAVQFHSSANAGPRLRAQPVNSDDPDFDPSEARTPPSEKILRLVDEISSLTLLEVSDLTTLLKKKLGLPNMPMGGMMMGGMMPGQMPGGGGAAAAAPEEKKPEKTVFDVKLEKFEAAAKIKIIKEVRTFTALGLKEAKELVEKIPAVLKKGVTKEEATQIIEKIKAVGGTAVME</sequence>
<keyword evidence="3" id="KW-0687">Ribonucleoprotein</keyword>
<feature type="compositionally biased region" description="Basic and acidic residues" evidence="4">
    <location>
        <begin position="116"/>
        <end position="127"/>
    </location>
</feature>